<evidence type="ECO:0000313" key="2">
    <source>
        <dbReference type="EMBL" id="CAB5024324.1"/>
    </source>
</evidence>
<sequence>MYKTIRRRLCSSALLVMCVCGVLVQGGVSAHAEADSELGAVLSLTSGRSVVVEVKNGKVQSEVGRNADSSTYFSLASVSKTLTATLVLKLAEQKKINLESSIETYLPEIFPPSTTDALGVQPVWAFLNHATGMASHNFKAVSAGKTSYQEYAELAATLTPSSQVGKYLYSNDNYVLLTLLIEKVAKLKFESAAWRMVWQPLGVPGGYLNTTTHATQVLGGSGAWMSSARDIAVLFNALNPQTPGKKILSAPWLQKMHEVRYSSEYRNGLRYLKGRWGHTGSLSRARTAVVVGNGGTIYVVLSQGATPESSDKLFNGLAAIDSRRKEK</sequence>
<dbReference type="PANTHER" id="PTHR46825:SF7">
    <property type="entry name" value="D-ALANYL-D-ALANINE CARBOXYPEPTIDASE"/>
    <property type="match status" value="1"/>
</dbReference>
<dbReference type="AlphaFoldDB" id="A0A6J7R6G8"/>
<proteinExistence type="predicted"/>
<dbReference type="Gene3D" id="3.40.710.10">
    <property type="entry name" value="DD-peptidase/beta-lactamase superfamily"/>
    <property type="match status" value="1"/>
</dbReference>
<evidence type="ECO:0000259" key="1">
    <source>
        <dbReference type="Pfam" id="PF00144"/>
    </source>
</evidence>
<name>A0A6J7R6G8_9ZZZZ</name>
<dbReference type="Pfam" id="PF00144">
    <property type="entry name" value="Beta-lactamase"/>
    <property type="match status" value="1"/>
</dbReference>
<dbReference type="InterPro" id="IPR050491">
    <property type="entry name" value="AmpC-like"/>
</dbReference>
<dbReference type="PANTHER" id="PTHR46825">
    <property type="entry name" value="D-ALANYL-D-ALANINE-CARBOXYPEPTIDASE/ENDOPEPTIDASE AMPH"/>
    <property type="match status" value="1"/>
</dbReference>
<reference evidence="2" key="1">
    <citation type="submission" date="2020-05" db="EMBL/GenBank/DDBJ databases">
        <authorList>
            <person name="Chiriac C."/>
            <person name="Salcher M."/>
            <person name="Ghai R."/>
            <person name="Kavagutti S V."/>
        </authorList>
    </citation>
    <scope>NUCLEOTIDE SEQUENCE</scope>
</reference>
<protein>
    <submittedName>
        <fullName evidence="2">Unannotated protein</fullName>
    </submittedName>
</protein>
<dbReference type="InterPro" id="IPR001466">
    <property type="entry name" value="Beta-lactam-related"/>
</dbReference>
<organism evidence="2">
    <name type="scientific">freshwater metagenome</name>
    <dbReference type="NCBI Taxonomy" id="449393"/>
    <lineage>
        <taxon>unclassified sequences</taxon>
        <taxon>metagenomes</taxon>
        <taxon>ecological metagenomes</taxon>
    </lineage>
</organism>
<dbReference type="SUPFAM" id="SSF56601">
    <property type="entry name" value="beta-lactamase/transpeptidase-like"/>
    <property type="match status" value="1"/>
</dbReference>
<accession>A0A6J7R6G8</accession>
<gene>
    <name evidence="2" type="ORF">UFOPK4098_01042</name>
</gene>
<dbReference type="EMBL" id="CAFBPN010000057">
    <property type="protein sequence ID" value="CAB5024324.1"/>
    <property type="molecule type" value="Genomic_DNA"/>
</dbReference>
<feature type="domain" description="Beta-lactamase-related" evidence="1">
    <location>
        <begin position="36"/>
        <end position="311"/>
    </location>
</feature>
<dbReference type="InterPro" id="IPR012338">
    <property type="entry name" value="Beta-lactam/transpept-like"/>
</dbReference>